<dbReference type="PANTHER" id="PTHR43712">
    <property type="entry name" value="PUTATIVE (AFU_ORTHOLOGUE AFUA_4G14580)-RELATED"/>
    <property type="match status" value="1"/>
</dbReference>
<dbReference type="Gene3D" id="3.40.50.150">
    <property type="entry name" value="Vaccinia Virus protein VP39"/>
    <property type="match status" value="1"/>
</dbReference>
<proteinExistence type="predicted"/>
<keyword evidence="2" id="KW-1185">Reference proteome</keyword>
<dbReference type="Gene3D" id="1.10.10.10">
    <property type="entry name" value="Winged helix-like DNA-binding domain superfamily/Winged helix DNA-binding domain"/>
    <property type="match status" value="1"/>
</dbReference>
<dbReference type="PANTHER" id="PTHR43712:SF15">
    <property type="entry name" value="MONODICTYPHENONE CLUSTER TRANSCRIPTIONAL COACTIVATOR MDPA"/>
    <property type="match status" value="1"/>
</dbReference>
<evidence type="ECO:0000313" key="1">
    <source>
        <dbReference type="EMBL" id="ORY69639.1"/>
    </source>
</evidence>
<organism evidence="1 2">
    <name type="scientific">Pseudomassariella vexata</name>
    <dbReference type="NCBI Taxonomy" id="1141098"/>
    <lineage>
        <taxon>Eukaryota</taxon>
        <taxon>Fungi</taxon>
        <taxon>Dikarya</taxon>
        <taxon>Ascomycota</taxon>
        <taxon>Pezizomycotina</taxon>
        <taxon>Sordariomycetes</taxon>
        <taxon>Xylariomycetidae</taxon>
        <taxon>Amphisphaeriales</taxon>
        <taxon>Pseudomassariaceae</taxon>
        <taxon>Pseudomassariella</taxon>
    </lineage>
</organism>
<dbReference type="InterPro" id="IPR036390">
    <property type="entry name" value="WH_DNA-bd_sf"/>
</dbReference>
<evidence type="ECO:0000313" key="2">
    <source>
        <dbReference type="Proteomes" id="UP000193689"/>
    </source>
</evidence>
<gene>
    <name evidence="1" type="ORF">BCR38DRAFT_419679</name>
</gene>
<dbReference type="AlphaFoldDB" id="A0A1Y2EDI3"/>
<name>A0A1Y2EDI3_9PEZI</name>
<evidence type="ECO:0008006" key="3">
    <source>
        <dbReference type="Google" id="ProtNLM"/>
    </source>
</evidence>
<comment type="caution">
    <text evidence="1">The sequence shown here is derived from an EMBL/GenBank/DDBJ whole genome shotgun (WGS) entry which is preliminary data.</text>
</comment>
<dbReference type="RefSeq" id="XP_040719589.1">
    <property type="nucleotide sequence ID" value="XM_040859332.1"/>
</dbReference>
<sequence length="437" mass="47143">MDNFTQLESHSNELARAVRSLASYCRGADVQQSVADQLLIDSEAHKEVHRAKRSICANVARIKTLMCGPTDFLEHLASQVAILACLGWLGEFQILACIPLTGSVPIQDVADLSSVPEPQLCRIIRLTATVGFLDEPQMGHVAHTPLSASFVENPSFLDAGMFLAEFATPAALQMAPSTQRFGDSCRPNESAYNLAFNTTKPFHTARKERPKLSRQWSAYLHYAGGLHAADNVADILTQLNWSNISNACIVEMGGHSTSTAENLARLYPTLHFVVQMSESPTPTPDVSGGEMDSSRITVTNRAPGTRQTATNAAVYILHLASSPASVILAELRIHLGILRASSGIMLIFTSRLLPEPGCVSLPGADTSARARDLALLQLANEGEMEMVELLDMIDSVCDSSGKLVVINKLRSPSSLVAALVVKYQVCVADRGVEPRPV</sequence>
<accession>A0A1Y2EDI3</accession>
<dbReference type="EMBL" id="MCFJ01000002">
    <property type="protein sequence ID" value="ORY69639.1"/>
    <property type="molecule type" value="Genomic_DNA"/>
</dbReference>
<reference evidence="1 2" key="1">
    <citation type="submission" date="2016-07" db="EMBL/GenBank/DDBJ databases">
        <title>Pervasive Adenine N6-methylation of Active Genes in Fungi.</title>
        <authorList>
            <consortium name="DOE Joint Genome Institute"/>
            <person name="Mondo S.J."/>
            <person name="Dannebaum R.O."/>
            <person name="Kuo R.C."/>
            <person name="Labutti K."/>
            <person name="Haridas S."/>
            <person name="Kuo A."/>
            <person name="Salamov A."/>
            <person name="Ahrendt S.R."/>
            <person name="Lipzen A."/>
            <person name="Sullivan W."/>
            <person name="Andreopoulos W.B."/>
            <person name="Clum A."/>
            <person name="Lindquist E."/>
            <person name="Daum C."/>
            <person name="Ramamoorthy G.K."/>
            <person name="Gryganskyi A."/>
            <person name="Culley D."/>
            <person name="Magnuson J.K."/>
            <person name="James T.Y."/>
            <person name="O'Malley M.A."/>
            <person name="Stajich J.E."/>
            <person name="Spatafora J.W."/>
            <person name="Visel A."/>
            <person name="Grigoriev I.V."/>
        </authorList>
    </citation>
    <scope>NUCLEOTIDE SEQUENCE [LARGE SCALE GENOMIC DNA]</scope>
    <source>
        <strain evidence="1 2">CBS 129021</strain>
    </source>
</reference>
<dbReference type="InterPro" id="IPR036388">
    <property type="entry name" value="WH-like_DNA-bd_sf"/>
</dbReference>
<dbReference type="STRING" id="1141098.A0A1Y2EDI3"/>
<dbReference type="OrthoDB" id="2410195at2759"/>
<dbReference type="GeneID" id="63775544"/>
<protein>
    <recommendedName>
        <fullName evidence="3">O-methyltransferase domain-containing protein</fullName>
    </recommendedName>
</protein>
<dbReference type="InParanoid" id="A0A1Y2EDI3"/>
<dbReference type="Proteomes" id="UP000193689">
    <property type="component" value="Unassembled WGS sequence"/>
</dbReference>
<dbReference type="SUPFAM" id="SSF46785">
    <property type="entry name" value="Winged helix' DNA-binding domain"/>
    <property type="match status" value="1"/>
</dbReference>
<dbReference type="InterPro" id="IPR029063">
    <property type="entry name" value="SAM-dependent_MTases_sf"/>
</dbReference>